<proteinExistence type="predicted"/>
<dbReference type="AlphaFoldDB" id="A0A1F2PB91"/>
<accession>A0A1F2PB91</accession>
<gene>
    <name evidence="1" type="ORF">SCAL_000174</name>
</gene>
<dbReference type="EMBL" id="LYOS01000001">
    <property type="protein sequence ID" value="OFV68498.1"/>
    <property type="molecule type" value="Genomic_DNA"/>
</dbReference>
<name>A0A1F2PB91_9EURY</name>
<evidence type="ECO:0000313" key="2">
    <source>
        <dbReference type="Proteomes" id="UP000186940"/>
    </source>
</evidence>
<evidence type="ECO:0000313" key="1">
    <source>
        <dbReference type="EMBL" id="OFV68498.1"/>
    </source>
</evidence>
<organism evidence="1 2">
    <name type="scientific">Candidatus Syntropharchaeum caldarium</name>
    <dbReference type="NCBI Taxonomy" id="1838285"/>
    <lineage>
        <taxon>Archaea</taxon>
        <taxon>Methanobacteriati</taxon>
        <taxon>Methanobacteriota</taxon>
        <taxon>Stenosarchaea group</taxon>
        <taxon>Methanomicrobia</taxon>
        <taxon>Methanosarcinales</taxon>
        <taxon>ANME-2 cluster</taxon>
        <taxon>Candidatus Syntropharchaeum</taxon>
    </lineage>
</organism>
<protein>
    <submittedName>
        <fullName evidence="1">Uncharacterized protein</fullName>
    </submittedName>
</protein>
<sequence>MEKENFDVDYILDKMASRLEVENTLTLGCYLLSLDQRAASNLIANARYSVSSWSGLTLFASCRNRSNSCPGIISILSFNKFTNSLKSSSESEDFAMISSLCSSNSINKNSGAISWSLSENIRSHVLLLAIIAKNRTLASTTSNILRSHFNPGYSSLYRSCNPLFIFLPSSRASFSVNALLDAMDFNLANFEACSRIASLATFDQSINDVLSISCFKSSGITTFISAIPIACNYIDHVCINNLSSGAINIAYQVNLVGMGGAAC</sequence>
<reference evidence="1" key="1">
    <citation type="submission" date="2016-05" db="EMBL/GenBank/DDBJ databases">
        <title>Microbial consortia oxidize butane by reversing methanogenesis.</title>
        <authorList>
            <person name="Laso-Perez R."/>
            <person name="Richter M."/>
            <person name="Wegener G."/>
            <person name="Musat F."/>
        </authorList>
    </citation>
    <scope>NUCLEOTIDE SEQUENCE [LARGE SCALE GENOMIC DNA]</scope>
    <source>
        <strain evidence="1">BOX2</strain>
    </source>
</reference>
<dbReference type="Proteomes" id="UP000186940">
    <property type="component" value="Unassembled WGS sequence"/>
</dbReference>
<keyword evidence="2" id="KW-1185">Reference proteome</keyword>
<dbReference type="STRING" id="1838285.SCAL_000174"/>
<comment type="caution">
    <text evidence="1">The sequence shown here is derived from an EMBL/GenBank/DDBJ whole genome shotgun (WGS) entry which is preliminary data.</text>
</comment>